<comment type="caution">
    <text evidence="3">The sequence shown here is derived from an EMBL/GenBank/DDBJ whole genome shotgun (WGS) entry which is preliminary data.</text>
</comment>
<dbReference type="Proteomes" id="UP000239494">
    <property type="component" value="Unassembled WGS sequence"/>
</dbReference>
<keyword evidence="4" id="KW-1185">Reference proteome</keyword>
<organism evidence="3 4">
    <name type="scientific">Umezawaea tangerina</name>
    <dbReference type="NCBI Taxonomy" id="84725"/>
    <lineage>
        <taxon>Bacteria</taxon>
        <taxon>Bacillati</taxon>
        <taxon>Actinomycetota</taxon>
        <taxon>Actinomycetes</taxon>
        <taxon>Pseudonocardiales</taxon>
        <taxon>Pseudonocardiaceae</taxon>
        <taxon>Umezawaea</taxon>
    </lineage>
</organism>
<keyword evidence="2" id="KW-0812">Transmembrane</keyword>
<feature type="region of interest" description="Disordered" evidence="1">
    <location>
        <begin position="268"/>
        <end position="289"/>
    </location>
</feature>
<name>A0A2T0TLR2_9PSEU</name>
<evidence type="ECO:0000256" key="1">
    <source>
        <dbReference type="SAM" id="MobiDB-lite"/>
    </source>
</evidence>
<evidence type="ECO:0000313" key="3">
    <source>
        <dbReference type="EMBL" id="PRY46650.1"/>
    </source>
</evidence>
<evidence type="ECO:0000313" key="4">
    <source>
        <dbReference type="Proteomes" id="UP000239494"/>
    </source>
</evidence>
<gene>
    <name evidence="3" type="ORF">CLV43_101929</name>
</gene>
<evidence type="ECO:0000256" key="2">
    <source>
        <dbReference type="SAM" id="Phobius"/>
    </source>
</evidence>
<proteinExistence type="predicted"/>
<keyword evidence="2" id="KW-0472">Membrane</keyword>
<dbReference type="RefSeq" id="WP_106185637.1">
    <property type="nucleotide sequence ID" value="NZ_PVTF01000001.1"/>
</dbReference>
<protein>
    <submittedName>
        <fullName evidence="3">Uncharacterized protein</fullName>
    </submittedName>
</protein>
<reference evidence="3 4" key="1">
    <citation type="submission" date="2018-03" db="EMBL/GenBank/DDBJ databases">
        <title>Genomic Encyclopedia of Archaeal and Bacterial Type Strains, Phase II (KMG-II): from individual species to whole genera.</title>
        <authorList>
            <person name="Goeker M."/>
        </authorList>
    </citation>
    <scope>NUCLEOTIDE SEQUENCE [LARGE SCALE GENOMIC DNA]</scope>
    <source>
        <strain evidence="3 4">DSM 44720</strain>
    </source>
</reference>
<dbReference type="AlphaFoldDB" id="A0A2T0TLR2"/>
<dbReference type="OrthoDB" id="3687164at2"/>
<accession>A0A2T0TLR2</accession>
<keyword evidence="2" id="KW-1133">Transmembrane helix</keyword>
<dbReference type="EMBL" id="PVTF01000001">
    <property type="protein sequence ID" value="PRY46650.1"/>
    <property type="molecule type" value="Genomic_DNA"/>
</dbReference>
<feature type="transmembrane region" description="Helical" evidence="2">
    <location>
        <begin position="226"/>
        <end position="248"/>
    </location>
</feature>
<sequence>MRIAVWVSEAPGELRELLFGRSARPRRLVPTENGTFLLGPSPENAKVLLDGLRVATLGAQPATGFAWDGDTAWLVARTERGVTGVRFGPEDRALPKRFADADAGLSERAETDIAYALGRDPLSLRAAVARTSGTGVGRLVAVLRELDLGSEATALAWVHEQGPAPVPVHRRRWVDAWCGELRQARTGLSRPDAEERSGALRDVGRVAMVPVALLLVLPLVPRLDPWWLPVVGVLVGYAAVVVQPRVVLSALRHRRPDPFPVSDPFGLLAAAPDPDGEQRPHLEPGIVDA</sequence>